<dbReference type="PANTHER" id="PTHR37540">
    <property type="entry name" value="TRANSCRIPTION FACTOR (ACR-2), PUTATIVE-RELATED-RELATED"/>
    <property type="match status" value="1"/>
</dbReference>
<protein>
    <submittedName>
        <fullName evidence="1">Uncharacterized protein</fullName>
    </submittedName>
</protein>
<comment type="caution">
    <text evidence="1">The sequence shown here is derived from an EMBL/GenBank/DDBJ whole genome shotgun (WGS) entry which is preliminary data.</text>
</comment>
<dbReference type="AlphaFoldDB" id="A0A8H8S5E5"/>
<dbReference type="OrthoDB" id="4158087at2759"/>
<gene>
    <name evidence="1" type="ORF">LOCC1_G001955</name>
</gene>
<accession>A0A8H8S5E5</accession>
<evidence type="ECO:0000313" key="2">
    <source>
        <dbReference type="Proteomes" id="UP000443090"/>
    </source>
</evidence>
<organism evidence="1 2">
    <name type="scientific">Lachnellula occidentalis</name>
    <dbReference type="NCBI Taxonomy" id="215460"/>
    <lineage>
        <taxon>Eukaryota</taxon>
        <taxon>Fungi</taxon>
        <taxon>Dikarya</taxon>
        <taxon>Ascomycota</taxon>
        <taxon>Pezizomycotina</taxon>
        <taxon>Leotiomycetes</taxon>
        <taxon>Helotiales</taxon>
        <taxon>Lachnaceae</taxon>
        <taxon>Lachnellula</taxon>
    </lineage>
</organism>
<evidence type="ECO:0000313" key="1">
    <source>
        <dbReference type="EMBL" id="TVY48307.1"/>
    </source>
</evidence>
<name>A0A8H8S5E5_9HELO</name>
<reference evidence="1 2" key="1">
    <citation type="submission" date="2018-05" db="EMBL/GenBank/DDBJ databases">
        <title>Genome sequencing and assembly of the regulated plant pathogen Lachnellula willkommii and related sister species for the development of diagnostic species identification markers.</title>
        <authorList>
            <person name="Giroux E."/>
            <person name="Bilodeau G."/>
        </authorList>
    </citation>
    <scope>NUCLEOTIDE SEQUENCE [LARGE SCALE GENOMIC DNA]</scope>
    <source>
        <strain evidence="1 2">CBS 160.35</strain>
    </source>
</reference>
<dbReference type="EMBL" id="QGMI01000051">
    <property type="protein sequence ID" value="TVY48307.1"/>
    <property type="molecule type" value="Genomic_DNA"/>
</dbReference>
<dbReference type="Proteomes" id="UP000443090">
    <property type="component" value="Unassembled WGS sequence"/>
</dbReference>
<dbReference type="Pfam" id="PF11951">
    <property type="entry name" value="Fungal_trans_2"/>
    <property type="match status" value="1"/>
</dbReference>
<dbReference type="PANTHER" id="PTHR37540:SF9">
    <property type="entry name" value="ZN(2)-C6 FUNGAL-TYPE DOMAIN-CONTAINING PROTEIN"/>
    <property type="match status" value="1"/>
</dbReference>
<keyword evidence="2" id="KW-1185">Reference proteome</keyword>
<sequence length="482" mass="54016">MPFEFVNNNASIDRVARSRIRSHVAIGRNVGKTIVRPSRKRMNELRVKAPIALILKAEKVAHDLENKQDVVPEIERQVGDGLSVFTFPEHVMPASKGLLQRAFSLFSGPLHAPELTYAIDATECRTTIWVQLMFQDEAYFHCALAVSLVALNKLVMKQEDPTEAIHHQSRTLRLINERLSGQDAVSDTNIAVVVALTQYDRLRGNYYNSLAHIQGLQRMIELRGGISKLAHSKPGITQKIFRADLEYSIQLGSATQFSIADVILGITSISGIPKSTKHDRQKIPRIFRCQGDVQFSAELLDLLIDITDFAWHLNDSSAEQRPKLKFYAFHDIILLLGYRFIHISPLGRPCLTSCLENALHLGLGAFIMTFLGGIDRKIADAPLLSELARSAAQGEFNDTPESQEVLLWILFIGAASIFKQADDIWLIPKTAHTIHVLGLCTWEDVAEKLARFPWVDALHSKVGQALWYKSTCCYKFIAVPSE</sequence>
<proteinExistence type="predicted"/>
<dbReference type="InterPro" id="IPR021858">
    <property type="entry name" value="Fun_TF"/>
</dbReference>